<dbReference type="Proteomes" id="UP000663859">
    <property type="component" value="Unassembled WGS sequence"/>
</dbReference>
<proteinExistence type="predicted"/>
<accession>A0A8J2BS97</accession>
<evidence type="ECO:0000313" key="4">
    <source>
        <dbReference type="EMBL" id="CAF0694622.1"/>
    </source>
</evidence>
<dbReference type="PANTHER" id="PTHR43584:SF8">
    <property type="entry name" value="N-ACETYLMURAMATE ALPHA-1-PHOSPHATE URIDYLYLTRANSFERASE"/>
    <property type="match status" value="1"/>
</dbReference>
<dbReference type="EMBL" id="CAJNOB010000009">
    <property type="protein sequence ID" value="CAF0694622.1"/>
    <property type="molecule type" value="Genomic_DNA"/>
</dbReference>
<evidence type="ECO:0000313" key="5">
    <source>
        <dbReference type="Proteomes" id="UP000663859"/>
    </source>
</evidence>
<dbReference type="InterPro" id="IPR005835">
    <property type="entry name" value="NTP_transferase_dom"/>
</dbReference>
<keyword evidence="1 4" id="KW-0808">Transferase</keyword>
<sequence>MKDLARDIPKPMLVVQGKPILETILVRIRDATTITDFFLVTGHQAHVVEAYFGDGSRWGVSITYGRQSIPNGTAKALEVARQWVNDDPFLLSYGDILVDPTAYSELLEAYEPEGVIACVRNQDFSQGGAVFLDPQGKVLEILEKPAGQIAQGAYYNAGIYALSPAVFSLTERVGLSPRGEYELTDALRVLASSGKLKGVPLTCSWVDVRDPETLSRLTS</sequence>
<gene>
    <name evidence="4" type="ORF">MPNT_170013</name>
</gene>
<dbReference type="Gene3D" id="3.90.550.10">
    <property type="entry name" value="Spore Coat Polysaccharide Biosynthesis Protein SpsA, Chain A"/>
    <property type="match status" value="1"/>
</dbReference>
<dbReference type="GO" id="GO:0016779">
    <property type="term" value="F:nucleotidyltransferase activity"/>
    <property type="evidence" value="ECO:0007669"/>
    <property type="project" value="UniProtKB-KW"/>
</dbReference>
<dbReference type="SUPFAM" id="SSF53448">
    <property type="entry name" value="Nucleotide-diphospho-sugar transferases"/>
    <property type="match status" value="1"/>
</dbReference>
<comment type="caution">
    <text evidence="4">The sequence shown here is derived from an EMBL/GenBank/DDBJ whole genome shotgun (WGS) entry which is preliminary data.</text>
</comment>
<evidence type="ECO:0000256" key="2">
    <source>
        <dbReference type="ARBA" id="ARBA00022695"/>
    </source>
</evidence>
<dbReference type="CDD" id="cd04181">
    <property type="entry name" value="NTP_transferase"/>
    <property type="match status" value="1"/>
</dbReference>
<reference evidence="4" key="1">
    <citation type="submission" date="2021-02" db="EMBL/GenBank/DDBJ databases">
        <authorList>
            <person name="Cremers G."/>
            <person name="Picone N."/>
        </authorList>
    </citation>
    <scope>NUCLEOTIDE SEQUENCE</scope>
    <source>
        <strain evidence="4">PQ17</strain>
    </source>
</reference>
<evidence type="ECO:0000259" key="3">
    <source>
        <dbReference type="Pfam" id="PF00483"/>
    </source>
</evidence>
<dbReference type="InterPro" id="IPR029044">
    <property type="entry name" value="Nucleotide-diphossugar_trans"/>
</dbReference>
<dbReference type="PANTHER" id="PTHR43584">
    <property type="entry name" value="NUCLEOTIDYL TRANSFERASE"/>
    <property type="match status" value="1"/>
</dbReference>
<dbReference type="AlphaFoldDB" id="A0A8J2BS97"/>
<keyword evidence="5" id="KW-1185">Reference proteome</keyword>
<name>A0A8J2BS97_9BACT</name>
<keyword evidence="2" id="KW-0548">Nucleotidyltransferase</keyword>
<protein>
    <submittedName>
        <fullName evidence="4">Nucleotidyl transferase</fullName>
    </submittedName>
</protein>
<organism evidence="4 5">
    <name type="scientific">Candidatus Methylacidithermus pantelleriae</name>
    <dbReference type="NCBI Taxonomy" id="2744239"/>
    <lineage>
        <taxon>Bacteria</taxon>
        <taxon>Pseudomonadati</taxon>
        <taxon>Verrucomicrobiota</taxon>
        <taxon>Methylacidiphilae</taxon>
        <taxon>Methylacidiphilales</taxon>
        <taxon>Methylacidiphilaceae</taxon>
        <taxon>Candidatus Methylacidithermus</taxon>
    </lineage>
</organism>
<evidence type="ECO:0000256" key="1">
    <source>
        <dbReference type="ARBA" id="ARBA00022679"/>
    </source>
</evidence>
<dbReference type="Pfam" id="PF00483">
    <property type="entry name" value="NTP_transferase"/>
    <property type="match status" value="1"/>
</dbReference>
<dbReference type="InterPro" id="IPR050065">
    <property type="entry name" value="GlmU-like"/>
</dbReference>
<feature type="domain" description="Nucleotidyl transferase" evidence="3">
    <location>
        <begin position="3"/>
        <end position="212"/>
    </location>
</feature>